<evidence type="ECO:0000313" key="3">
    <source>
        <dbReference type="Proteomes" id="UP000569732"/>
    </source>
</evidence>
<dbReference type="GO" id="GO:0022857">
    <property type="term" value="F:transmembrane transporter activity"/>
    <property type="evidence" value="ECO:0007669"/>
    <property type="project" value="UniProtKB-UniRule"/>
</dbReference>
<dbReference type="PANTHER" id="PTHR34300">
    <property type="entry name" value="QUEUOSINE PRECURSOR TRANSPORTER-RELATED"/>
    <property type="match status" value="1"/>
</dbReference>
<dbReference type="RefSeq" id="WP_180566978.1">
    <property type="nucleotide sequence ID" value="NZ_JACCKB010000003.1"/>
</dbReference>
<dbReference type="EMBL" id="JACCKB010000003">
    <property type="protein sequence ID" value="NYZ64940.1"/>
    <property type="molecule type" value="Genomic_DNA"/>
</dbReference>
<feature type="transmembrane region" description="Helical" evidence="1">
    <location>
        <begin position="223"/>
        <end position="249"/>
    </location>
</feature>
<feature type="transmembrane region" description="Helical" evidence="1">
    <location>
        <begin position="182"/>
        <end position="202"/>
    </location>
</feature>
<dbReference type="Proteomes" id="UP000569732">
    <property type="component" value="Unassembled WGS sequence"/>
</dbReference>
<sequence>MKKGIRDEDKTAHKYALHGFDSIEGKVILTVTGIGKRLAIPIELFFTDEMMDSVSERDFKLICMHYYKKTNTSILFDKKERSERSWTAYAIMISILSAILISSNFSGLKPINLLGTELVIPIALLFYPITYIINDVINEFYGLRMARKGIQIAFLSNIFFCAVIFAALQIAPINHWQLDDSFNLIGTELLSVFFASMIAYLVSENLNAVILSKIRSLTNSRWLYLRVLGSTLPSTIIDSLLFCTIAFWHILGPEIVLIMITSQIIVKSIYALISVPMTYAAHALMKQFIVTEDSKLKDQNEYTTRQHTLREVS</sequence>
<keyword evidence="1" id="KW-0812">Transmembrane</keyword>
<feature type="transmembrane region" description="Helical" evidence="1">
    <location>
        <begin position="118"/>
        <end position="137"/>
    </location>
</feature>
<name>A0A853HT33_9GAMM</name>
<gene>
    <name evidence="2" type="ORF">H0A36_02900</name>
</gene>
<protein>
    <recommendedName>
        <fullName evidence="1">Probable queuosine precursor transporter</fullName>
        <shortName evidence="1">Q precursor transporter</shortName>
    </recommendedName>
</protein>
<dbReference type="NCBIfam" id="TIGR00697">
    <property type="entry name" value="queuosine precursor transporter"/>
    <property type="match status" value="1"/>
</dbReference>
<evidence type="ECO:0000256" key="1">
    <source>
        <dbReference type="HAMAP-Rule" id="MF_02088"/>
    </source>
</evidence>
<comment type="similarity">
    <text evidence="1">Belongs to the vitamin uptake transporter (VUT/ECF) (TC 2.A.88) family. Q precursor transporter subfamily.</text>
</comment>
<keyword evidence="1" id="KW-1003">Cell membrane</keyword>
<comment type="caution">
    <text evidence="2">The sequence shown here is derived from an EMBL/GenBank/DDBJ whole genome shotgun (WGS) entry which is preliminary data.</text>
</comment>
<organism evidence="2 3">
    <name type="scientific">Spartinivicinus marinus</name>
    <dbReference type="NCBI Taxonomy" id="2994442"/>
    <lineage>
        <taxon>Bacteria</taxon>
        <taxon>Pseudomonadati</taxon>
        <taxon>Pseudomonadota</taxon>
        <taxon>Gammaproteobacteria</taxon>
        <taxon>Oceanospirillales</taxon>
        <taxon>Zooshikellaceae</taxon>
        <taxon>Spartinivicinus</taxon>
    </lineage>
</organism>
<keyword evidence="1" id="KW-1133">Transmembrane helix</keyword>
<keyword evidence="1" id="KW-0472">Membrane</keyword>
<keyword evidence="3" id="KW-1185">Reference proteome</keyword>
<comment type="function">
    <text evidence="1">Involved in the import of queuosine (Q) precursors, required for Q precursor salvage.</text>
</comment>
<evidence type="ECO:0000313" key="2">
    <source>
        <dbReference type="EMBL" id="NYZ64940.1"/>
    </source>
</evidence>
<reference evidence="2 3" key="1">
    <citation type="submission" date="2020-07" db="EMBL/GenBank/DDBJ databases">
        <title>Endozoicomonas sp. nov., isolated from sediment.</title>
        <authorList>
            <person name="Gu T."/>
        </authorList>
    </citation>
    <scope>NUCLEOTIDE SEQUENCE [LARGE SCALE GENOMIC DNA]</scope>
    <source>
        <strain evidence="2 3">SM1973</strain>
    </source>
</reference>
<keyword evidence="1" id="KW-0997">Cell inner membrane</keyword>
<dbReference type="InterPro" id="IPR003744">
    <property type="entry name" value="YhhQ"/>
</dbReference>
<accession>A0A853HT33</accession>
<feature type="transmembrane region" description="Helical" evidence="1">
    <location>
        <begin position="255"/>
        <end position="279"/>
    </location>
</feature>
<keyword evidence="1" id="KW-0813">Transport</keyword>
<feature type="transmembrane region" description="Helical" evidence="1">
    <location>
        <begin position="86"/>
        <end position="106"/>
    </location>
</feature>
<dbReference type="HAMAP" id="MF_02088">
    <property type="entry name" value="Q_prec_transport"/>
    <property type="match status" value="1"/>
</dbReference>
<dbReference type="Pfam" id="PF02592">
    <property type="entry name" value="Vut_1"/>
    <property type="match status" value="1"/>
</dbReference>
<dbReference type="AlphaFoldDB" id="A0A853HT33"/>
<proteinExistence type="inferred from homology"/>
<dbReference type="PANTHER" id="PTHR34300:SF2">
    <property type="entry name" value="QUEUOSINE PRECURSOR TRANSPORTER-RELATED"/>
    <property type="match status" value="1"/>
</dbReference>
<comment type="subcellular location">
    <subcellularLocation>
        <location evidence="1">Cell inner membrane</location>
        <topology evidence="1">Multi-pass membrane protein</topology>
    </subcellularLocation>
</comment>
<feature type="transmembrane region" description="Helical" evidence="1">
    <location>
        <begin position="149"/>
        <end position="170"/>
    </location>
</feature>
<dbReference type="GO" id="GO:0005886">
    <property type="term" value="C:plasma membrane"/>
    <property type="evidence" value="ECO:0007669"/>
    <property type="project" value="UniProtKB-SubCell"/>
</dbReference>